<dbReference type="Gene3D" id="3.90.1180.10">
    <property type="entry name" value="Ribosomal protein L13"/>
    <property type="match status" value="1"/>
</dbReference>
<dbReference type="GO" id="GO:0006412">
    <property type="term" value="P:translation"/>
    <property type="evidence" value="ECO:0007669"/>
    <property type="project" value="UniProtKB-UniRule"/>
</dbReference>
<dbReference type="PANTHER" id="PTHR11545">
    <property type="entry name" value="RIBOSOMAL PROTEIN L13"/>
    <property type="match status" value="1"/>
</dbReference>
<comment type="caution">
    <text evidence="5">The sequence shown here is derived from an EMBL/GenBank/DDBJ whole genome shotgun (WGS) entry which is preliminary data.</text>
</comment>
<dbReference type="InterPro" id="IPR036899">
    <property type="entry name" value="Ribosomal_uL13_sf"/>
</dbReference>
<dbReference type="SUPFAM" id="SSF52161">
    <property type="entry name" value="Ribosomal protein L13"/>
    <property type="match status" value="1"/>
</dbReference>
<evidence type="ECO:0000256" key="2">
    <source>
        <dbReference type="ARBA" id="ARBA00022980"/>
    </source>
</evidence>
<comment type="similarity">
    <text evidence="1 4">Belongs to the universal ribosomal protein uL13 family.</text>
</comment>
<dbReference type="GO" id="GO:0017148">
    <property type="term" value="P:negative regulation of translation"/>
    <property type="evidence" value="ECO:0007669"/>
    <property type="project" value="TreeGrafter"/>
</dbReference>
<evidence type="ECO:0000313" key="5">
    <source>
        <dbReference type="EMBL" id="EKD29410.1"/>
    </source>
</evidence>
<dbReference type="NCBIfam" id="TIGR01066">
    <property type="entry name" value="rplM_bact"/>
    <property type="match status" value="1"/>
</dbReference>
<dbReference type="InterPro" id="IPR005822">
    <property type="entry name" value="Ribosomal_uL13"/>
</dbReference>
<evidence type="ECO:0000256" key="1">
    <source>
        <dbReference type="ARBA" id="ARBA00006227"/>
    </source>
</evidence>
<dbReference type="GO" id="GO:0003729">
    <property type="term" value="F:mRNA binding"/>
    <property type="evidence" value="ECO:0007669"/>
    <property type="project" value="TreeGrafter"/>
</dbReference>
<proteinExistence type="inferred from homology"/>
<keyword evidence="2 4" id="KW-0689">Ribosomal protein</keyword>
<sequence length="143" mass="16102">MKTLMPTQIPLAERKWYIIDAKGQTLGRLATKVATLISGKSRLDFSPHMDNGDYVIVLNTKQVFVTGKKEEQKLYRTHSGYMGGLKETSLGKLRSDRPNAIIEHAISGMLPKNRLRDGMMNRLKLVDGEAHDYASQKLETITL</sequence>
<dbReference type="PIRSF" id="PIRSF002181">
    <property type="entry name" value="Ribosomal_L13"/>
    <property type="match status" value="1"/>
</dbReference>
<organism evidence="5">
    <name type="scientific">uncultured bacterium</name>
    <name type="common">gcode 4</name>
    <dbReference type="NCBI Taxonomy" id="1234023"/>
    <lineage>
        <taxon>Bacteria</taxon>
        <taxon>environmental samples</taxon>
    </lineage>
</organism>
<dbReference type="AlphaFoldDB" id="K1XGK1"/>
<keyword evidence="3 4" id="KW-0687">Ribonucleoprotein</keyword>
<comment type="subunit">
    <text evidence="4">Part of the 50S ribosomal subunit.</text>
</comment>
<name>K1XGK1_9BACT</name>
<dbReference type="PANTHER" id="PTHR11545:SF2">
    <property type="entry name" value="LARGE RIBOSOMAL SUBUNIT PROTEIN UL13M"/>
    <property type="match status" value="1"/>
</dbReference>
<dbReference type="Pfam" id="PF00572">
    <property type="entry name" value="Ribosomal_L13"/>
    <property type="match status" value="1"/>
</dbReference>
<evidence type="ECO:0000256" key="4">
    <source>
        <dbReference type="HAMAP-Rule" id="MF_01366"/>
    </source>
</evidence>
<dbReference type="CDD" id="cd00392">
    <property type="entry name" value="Ribosomal_L13"/>
    <property type="match status" value="1"/>
</dbReference>
<dbReference type="GO" id="GO:0003735">
    <property type="term" value="F:structural constituent of ribosome"/>
    <property type="evidence" value="ECO:0007669"/>
    <property type="project" value="InterPro"/>
</dbReference>
<gene>
    <name evidence="4 5" type="primary">rplM</name>
    <name evidence="5" type="ORF">ACD_78C00421G0002</name>
</gene>
<reference evidence="5" key="1">
    <citation type="journal article" date="2012" name="Science">
        <title>Fermentation, hydrogen, and sulfur metabolism in multiple uncultivated bacterial phyla.</title>
        <authorList>
            <person name="Wrighton K.C."/>
            <person name="Thomas B.C."/>
            <person name="Sharon I."/>
            <person name="Miller C.S."/>
            <person name="Castelle C.J."/>
            <person name="VerBerkmoes N.C."/>
            <person name="Wilkins M.J."/>
            <person name="Hettich R.L."/>
            <person name="Lipton M.S."/>
            <person name="Williams K.H."/>
            <person name="Long P.E."/>
            <person name="Banfield J.F."/>
        </authorList>
    </citation>
    <scope>NUCLEOTIDE SEQUENCE [LARGE SCALE GENOMIC DNA]</scope>
</reference>
<accession>K1XGK1</accession>
<evidence type="ECO:0000256" key="3">
    <source>
        <dbReference type="ARBA" id="ARBA00023274"/>
    </source>
</evidence>
<dbReference type="EMBL" id="AMFJ01034421">
    <property type="protein sequence ID" value="EKD29410.1"/>
    <property type="molecule type" value="Genomic_DNA"/>
</dbReference>
<comment type="function">
    <text evidence="4">This protein is one of the early assembly proteins of the 50S ribosomal subunit, although it is not seen to bind rRNA by itself. It is important during the early stages of 50S assembly.</text>
</comment>
<dbReference type="GO" id="GO:0022625">
    <property type="term" value="C:cytosolic large ribosomal subunit"/>
    <property type="evidence" value="ECO:0007669"/>
    <property type="project" value="TreeGrafter"/>
</dbReference>
<dbReference type="HAMAP" id="MF_01366">
    <property type="entry name" value="Ribosomal_uL13"/>
    <property type="match status" value="1"/>
</dbReference>
<dbReference type="InterPro" id="IPR005823">
    <property type="entry name" value="Ribosomal_uL13_bac-type"/>
</dbReference>
<protein>
    <recommendedName>
        <fullName evidence="4">Large ribosomal subunit protein uL13</fullName>
    </recommendedName>
</protein>